<evidence type="ECO:0000256" key="7">
    <source>
        <dbReference type="ARBA" id="ARBA00023134"/>
    </source>
</evidence>
<dbReference type="InterPro" id="IPR006074">
    <property type="entry name" value="GTP1-OBG_CS"/>
</dbReference>
<dbReference type="GO" id="GO:0005525">
    <property type="term" value="F:GTP binding"/>
    <property type="evidence" value="ECO:0007669"/>
    <property type="project" value="UniProtKB-UniRule"/>
</dbReference>
<keyword evidence="4 8" id="KW-0547">Nucleotide-binding</keyword>
<keyword evidence="3 8" id="KW-0479">Metal-binding</keyword>
<evidence type="ECO:0000313" key="12">
    <source>
        <dbReference type="Proteomes" id="UP000093080"/>
    </source>
</evidence>
<comment type="subunit">
    <text evidence="8">Monomer.</text>
</comment>
<evidence type="ECO:0000313" key="11">
    <source>
        <dbReference type="EMBL" id="OCC14260.1"/>
    </source>
</evidence>
<dbReference type="PANTHER" id="PTHR11702">
    <property type="entry name" value="DEVELOPMENTALLY REGULATED GTP-BINDING PROTEIN-RELATED"/>
    <property type="match status" value="1"/>
</dbReference>
<dbReference type="Pfam" id="PF01926">
    <property type="entry name" value="MMR_HSR1"/>
    <property type="match status" value="1"/>
</dbReference>
<dbReference type="FunFam" id="2.70.210.12:FF:000001">
    <property type="entry name" value="GTPase Obg"/>
    <property type="match status" value="1"/>
</dbReference>
<evidence type="ECO:0000256" key="5">
    <source>
        <dbReference type="ARBA" id="ARBA00022801"/>
    </source>
</evidence>
<dbReference type="NCBIfam" id="TIGR02729">
    <property type="entry name" value="Obg_CgtA"/>
    <property type="match status" value="1"/>
</dbReference>
<feature type="binding site" evidence="8">
    <location>
        <position position="173"/>
    </location>
    <ligand>
        <name>Mg(2+)</name>
        <dbReference type="ChEBI" id="CHEBI:18420"/>
    </ligand>
</feature>
<evidence type="ECO:0000256" key="3">
    <source>
        <dbReference type="ARBA" id="ARBA00022723"/>
    </source>
</evidence>
<dbReference type="InterPro" id="IPR031167">
    <property type="entry name" value="G_OBG"/>
</dbReference>
<dbReference type="STRING" id="1156395.DBT_2332"/>
<dbReference type="OrthoDB" id="9807318at2"/>
<evidence type="ECO:0000259" key="9">
    <source>
        <dbReference type="PROSITE" id="PS51710"/>
    </source>
</evidence>
<dbReference type="NCBIfam" id="NF008956">
    <property type="entry name" value="PRK12299.1"/>
    <property type="match status" value="1"/>
</dbReference>
<evidence type="ECO:0000256" key="6">
    <source>
        <dbReference type="ARBA" id="ARBA00022842"/>
    </source>
</evidence>
<feature type="binding site" evidence="8">
    <location>
        <begin position="313"/>
        <end position="315"/>
    </location>
    <ligand>
        <name>GTP</name>
        <dbReference type="ChEBI" id="CHEBI:37565"/>
    </ligand>
</feature>
<dbReference type="InterPro" id="IPR027417">
    <property type="entry name" value="P-loop_NTPase"/>
</dbReference>
<evidence type="ECO:0000256" key="4">
    <source>
        <dbReference type="ARBA" id="ARBA00022741"/>
    </source>
</evidence>
<comment type="similarity">
    <text evidence="1 8">Belongs to the TRAFAC class OBG-HflX-like GTPase superfamily. OBG GTPase family.</text>
</comment>
<dbReference type="HAMAP" id="MF_01454">
    <property type="entry name" value="GTPase_Obg"/>
    <property type="match status" value="1"/>
</dbReference>
<feature type="domain" description="OBG-type G" evidence="9">
    <location>
        <begin position="160"/>
        <end position="332"/>
    </location>
</feature>
<feature type="binding site" evidence="8">
    <location>
        <position position="193"/>
    </location>
    <ligand>
        <name>Mg(2+)</name>
        <dbReference type="ChEBI" id="CHEBI:18420"/>
    </ligand>
</feature>
<dbReference type="PROSITE" id="PS00905">
    <property type="entry name" value="GTP1_OBG"/>
    <property type="match status" value="1"/>
</dbReference>
<dbReference type="AlphaFoldDB" id="A0A1B9F2V8"/>
<gene>
    <name evidence="8" type="primary">obg</name>
    <name evidence="11" type="ORF">DBT_2332</name>
</gene>
<dbReference type="NCBIfam" id="NF008955">
    <property type="entry name" value="PRK12297.1"/>
    <property type="match status" value="1"/>
</dbReference>
<comment type="function">
    <text evidence="8">An essential GTPase which binds GTP, GDP and possibly (p)ppGpp with moderate affinity, with high nucleotide exchange rates and a fairly low GTP hydrolysis rate. Plays a role in control of the cell cycle, stress response, ribosome biogenesis and in those bacteria that undergo differentiation, in morphogenesis control.</text>
</comment>
<dbReference type="PIRSF" id="PIRSF002401">
    <property type="entry name" value="GTP_bd_Obg/CgtA"/>
    <property type="match status" value="1"/>
</dbReference>
<proteinExistence type="inferred from homology"/>
<dbReference type="InterPro" id="IPR014100">
    <property type="entry name" value="GTP-bd_Obg/CgtA"/>
</dbReference>
<dbReference type="PANTHER" id="PTHR11702:SF31">
    <property type="entry name" value="MITOCHONDRIAL RIBOSOME-ASSOCIATED GTPASE 2"/>
    <property type="match status" value="1"/>
</dbReference>
<comment type="caution">
    <text evidence="8">Lacks conserved residue(s) required for the propagation of feature annotation.</text>
</comment>
<protein>
    <recommendedName>
        <fullName evidence="8">GTPase Obg</fullName>
        <ecNumber evidence="8">3.6.5.-</ecNumber>
    </recommendedName>
    <alternativeName>
        <fullName evidence="8">GTP-binding protein Obg</fullName>
    </alternativeName>
</protein>
<dbReference type="RefSeq" id="WP_067620571.1">
    <property type="nucleotide sequence ID" value="NZ_MAGO01000015.1"/>
</dbReference>
<evidence type="ECO:0000256" key="8">
    <source>
        <dbReference type="HAMAP-Rule" id="MF_01454"/>
    </source>
</evidence>
<dbReference type="GO" id="GO:0005737">
    <property type="term" value="C:cytoplasm"/>
    <property type="evidence" value="ECO:0007669"/>
    <property type="project" value="UniProtKB-SubCell"/>
</dbReference>
<dbReference type="PROSITE" id="PS51710">
    <property type="entry name" value="G_OBG"/>
    <property type="match status" value="1"/>
</dbReference>
<evidence type="ECO:0000256" key="1">
    <source>
        <dbReference type="ARBA" id="ARBA00007699"/>
    </source>
</evidence>
<dbReference type="SUPFAM" id="SSF82051">
    <property type="entry name" value="Obg GTP-binding protein N-terminal domain"/>
    <property type="match status" value="1"/>
</dbReference>
<feature type="binding site" evidence="8">
    <location>
        <begin position="213"/>
        <end position="216"/>
    </location>
    <ligand>
        <name>GTP</name>
        <dbReference type="ChEBI" id="CHEBI:37565"/>
    </ligand>
</feature>
<reference evidence="11 12" key="1">
    <citation type="submission" date="2016-06" db="EMBL/GenBank/DDBJ databases">
        <title>Respiratory ammonification of nitrate coupled to the oxidation of elemental sulfur in deep-sea autotrophic thermophilic bacteria.</title>
        <authorList>
            <person name="Slobodkina G.B."/>
            <person name="Mardanov A.V."/>
            <person name="Ravin N.V."/>
            <person name="Frolova A.A."/>
            <person name="Viryasiv M.B."/>
            <person name="Chernyh N.A."/>
            <person name="Bonch-Osmolovskaya E.A."/>
            <person name="Slobodkin A.I."/>
        </authorList>
    </citation>
    <scope>NUCLEOTIDE SEQUENCE [LARGE SCALE GENOMIC DNA]</scope>
    <source>
        <strain evidence="11 12">S69</strain>
    </source>
</reference>
<dbReference type="GO" id="GO:0000287">
    <property type="term" value="F:magnesium ion binding"/>
    <property type="evidence" value="ECO:0007669"/>
    <property type="project" value="InterPro"/>
</dbReference>
<feature type="binding site" evidence="8">
    <location>
        <begin position="191"/>
        <end position="195"/>
    </location>
    <ligand>
        <name>GTP</name>
        <dbReference type="ChEBI" id="CHEBI:37565"/>
    </ligand>
</feature>
<dbReference type="PATRIC" id="fig|1156395.6.peg.2363"/>
<dbReference type="Pfam" id="PF01018">
    <property type="entry name" value="GTP1_OBG"/>
    <property type="match status" value="1"/>
</dbReference>
<feature type="domain" description="Obg" evidence="10">
    <location>
        <begin position="1"/>
        <end position="159"/>
    </location>
</feature>
<keyword evidence="7 8" id="KW-0342">GTP-binding</keyword>
<dbReference type="InterPro" id="IPR045086">
    <property type="entry name" value="OBG_GTPase"/>
</dbReference>
<evidence type="ECO:0000256" key="2">
    <source>
        <dbReference type="ARBA" id="ARBA00022490"/>
    </source>
</evidence>
<comment type="subcellular location">
    <subcellularLocation>
        <location evidence="8">Cytoplasm</location>
    </subcellularLocation>
</comment>
<dbReference type="Gene3D" id="3.40.50.300">
    <property type="entry name" value="P-loop containing nucleotide triphosphate hydrolases"/>
    <property type="match status" value="1"/>
</dbReference>
<keyword evidence="6 8" id="KW-0460">Magnesium</keyword>
<dbReference type="PROSITE" id="PS51883">
    <property type="entry name" value="OBG"/>
    <property type="match status" value="1"/>
</dbReference>
<sequence length="343" mass="37066">MKFLDEAKIFVKAGDGGPGCVSFRRERYVPRGGPDGGDGGKGGDVVFVVDPSLNTLSEFRRKKRFIAQRGEAGRGKSQHGRAGKDLVVRVPPGTIVKDAETGRILKDLTTPGTRWIAARGGKGGKGNERFKSATRQAPRFAQPGRPGEERWLDLELKLIADVGLVGEPNAGKSTFLSRVTSARPKIADYPFTTIRPMLGVADLTDERTLVIADIPGLIEGAHKGIGMGHQFLKHIERTKVLLIILDLSLGKAAALKSFETLMNELSGYHDSLNRKPLVVALNKIDLLGVSERSECVELCNYFIQKGISCHPISGVTGEGVAQLLETLWLKARGPNPDDLPGCI</sequence>
<dbReference type="GO" id="GO:0043022">
    <property type="term" value="F:ribosome binding"/>
    <property type="evidence" value="ECO:0007669"/>
    <property type="project" value="UniProtKB-ARBA"/>
</dbReference>
<keyword evidence="2 8" id="KW-0963">Cytoplasm</keyword>
<feature type="binding site" evidence="8">
    <location>
        <begin position="282"/>
        <end position="285"/>
    </location>
    <ligand>
        <name>GTP</name>
        <dbReference type="ChEBI" id="CHEBI:37565"/>
    </ligand>
</feature>
<dbReference type="GO" id="GO:0042254">
    <property type="term" value="P:ribosome biogenesis"/>
    <property type="evidence" value="ECO:0007669"/>
    <property type="project" value="UniProtKB-UniRule"/>
</dbReference>
<dbReference type="EC" id="3.6.5.-" evidence="8"/>
<dbReference type="PRINTS" id="PR00326">
    <property type="entry name" value="GTP1OBG"/>
</dbReference>
<comment type="caution">
    <text evidence="11">The sequence shown here is derived from an EMBL/GenBank/DDBJ whole genome shotgun (WGS) entry which is preliminary data.</text>
</comment>
<dbReference type="InterPro" id="IPR006073">
    <property type="entry name" value="GTP-bd"/>
</dbReference>
<dbReference type="Proteomes" id="UP000093080">
    <property type="component" value="Unassembled WGS sequence"/>
</dbReference>
<name>A0A1B9F2V8_9BACT</name>
<dbReference type="SUPFAM" id="SSF52540">
    <property type="entry name" value="P-loop containing nucleoside triphosphate hydrolases"/>
    <property type="match status" value="1"/>
</dbReference>
<dbReference type="InterPro" id="IPR006169">
    <property type="entry name" value="GTP1_OBG_dom"/>
</dbReference>
<dbReference type="InterPro" id="IPR036726">
    <property type="entry name" value="GTP1_OBG_dom_sf"/>
</dbReference>
<accession>A0A1B9F2V8</accession>
<keyword evidence="5 8" id="KW-0378">Hydrolase</keyword>
<evidence type="ECO:0000259" key="10">
    <source>
        <dbReference type="PROSITE" id="PS51883"/>
    </source>
</evidence>
<dbReference type="CDD" id="cd01898">
    <property type="entry name" value="Obg"/>
    <property type="match status" value="1"/>
</dbReference>
<dbReference type="EMBL" id="MAGO01000015">
    <property type="protein sequence ID" value="OCC14260.1"/>
    <property type="molecule type" value="Genomic_DNA"/>
</dbReference>
<comment type="cofactor">
    <cofactor evidence="8">
        <name>Mg(2+)</name>
        <dbReference type="ChEBI" id="CHEBI:18420"/>
    </cofactor>
</comment>
<dbReference type="Gene3D" id="2.70.210.12">
    <property type="entry name" value="GTP1/OBG domain"/>
    <property type="match status" value="1"/>
</dbReference>
<keyword evidence="12" id="KW-1185">Reference proteome</keyword>
<organism evidence="11 12">
    <name type="scientific">Dissulfuribacter thermophilus</name>
    <dbReference type="NCBI Taxonomy" id="1156395"/>
    <lineage>
        <taxon>Bacteria</taxon>
        <taxon>Pseudomonadati</taxon>
        <taxon>Thermodesulfobacteriota</taxon>
        <taxon>Dissulfuribacteria</taxon>
        <taxon>Dissulfuribacterales</taxon>
        <taxon>Dissulfuribacteraceae</taxon>
        <taxon>Dissulfuribacter</taxon>
    </lineage>
</organism>
<dbReference type="GO" id="GO:0003924">
    <property type="term" value="F:GTPase activity"/>
    <property type="evidence" value="ECO:0007669"/>
    <property type="project" value="UniProtKB-UniRule"/>
</dbReference>